<feature type="transmembrane region" description="Helical" evidence="1">
    <location>
        <begin position="141"/>
        <end position="161"/>
    </location>
</feature>
<dbReference type="AlphaFoldDB" id="A0A023E0C6"/>
<gene>
    <name evidence="2" type="ORF">HE1_00766</name>
</gene>
<organism evidence="2 3">
    <name type="scientific">Holospora elegans E1</name>
    <dbReference type="NCBI Taxonomy" id="1427503"/>
    <lineage>
        <taxon>Bacteria</taxon>
        <taxon>Pseudomonadati</taxon>
        <taxon>Pseudomonadota</taxon>
        <taxon>Alphaproteobacteria</taxon>
        <taxon>Holosporales</taxon>
        <taxon>Holosporaceae</taxon>
        <taxon>Holospora</taxon>
    </lineage>
</organism>
<evidence type="ECO:0000256" key="1">
    <source>
        <dbReference type="SAM" id="Phobius"/>
    </source>
</evidence>
<evidence type="ECO:0000313" key="2">
    <source>
        <dbReference type="EMBL" id="GAJ46432.1"/>
    </source>
</evidence>
<sequence>MRLIFKVCLPHIQAIVLLIVVFLVQIPFAPLAWNFFYIFSVGLSQCFCKEKLISIMLTWVLFGIIGWSWICPISPRILSSPCGGYFWGIIPVLLWTNYCCKKEISSWIKWLGALFFLEICGAVHCILLSPNLCVARKFGLLALFPWNFFQSVLGIAFDGFFRRMLNKFFSYNKYIDH</sequence>
<keyword evidence="3" id="KW-1185">Reference proteome</keyword>
<keyword evidence="1" id="KW-0472">Membrane</keyword>
<feature type="transmembrane region" description="Helical" evidence="1">
    <location>
        <begin position="52"/>
        <end position="70"/>
    </location>
</feature>
<feature type="transmembrane region" description="Helical" evidence="1">
    <location>
        <begin position="76"/>
        <end position="95"/>
    </location>
</feature>
<feature type="transmembrane region" description="Helical" evidence="1">
    <location>
        <begin position="107"/>
        <end position="129"/>
    </location>
</feature>
<proteinExistence type="predicted"/>
<dbReference type="RefSeq" id="WP_162480324.1">
    <property type="nucleotide sequence ID" value="NZ_BAUP01000093.1"/>
</dbReference>
<accession>A0A023E0C6</accession>
<comment type="caution">
    <text evidence="2">The sequence shown here is derived from an EMBL/GenBank/DDBJ whole genome shotgun (WGS) entry which is preliminary data.</text>
</comment>
<feature type="transmembrane region" description="Helical" evidence="1">
    <location>
        <begin position="12"/>
        <end position="40"/>
    </location>
</feature>
<keyword evidence="1" id="KW-1133">Transmembrane helix</keyword>
<evidence type="ECO:0000313" key="3">
    <source>
        <dbReference type="Proteomes" id="UP000024842"/>
    </source>
</evidence>
<dbReference type="EMBL" id="BAUP01000093">
    <property type="protein sequence ID" value="GAJ46432.1"/>
    <property type="molecule type" value="Genomic_DNA"/>
</dbReference>
<keyword evidence="1" id="KW-0812">Transmembrane</keyword>
<dbReference type="Proteomes" id="UP000024842">
    <property type="component" value="Unassembled WGS sequence"/>
</dbReference>
<reference evidence="2 3" key="1">
    <citation type="journal article" date="2014" name="FEMS Microbiol. Lett.">
        <title>Draft genome sequences of three Holospora species (Holospora obtusa, Holospora undulata, and Holospora elegans), endonuclear symbiotic bacteria of the ciliate Paramecium caudatum.</title>
        <authorList>
            <person name="Dohra H."/>
            <person name="Tanaka K."/>
            <person name="Suzuki T."/>
            <person name="Fujishima M."/>
            <person name="Suzuki H."/>
        </authorList>
    </citation>
    <scope>NUCLEOTIDE SEQUENCE [LARGE SCALE GENOMIC DNA]</scope>
    <source>
        <strain evidence="2 3">E1</strain>
    </source>
</reference>
<name>A0A023E0C6_9PROT</name>
<protein>
    <submittedName>
        <fullName evidence="2">Uncharacterized protein</fullName>
    </submittedName>
</protein>